<dbReference type="AlphaFoldDB" id="A0A0K2TA67"/>
<dbReference type="EMBL" id="HACA01005364">
    <property type="protein sequence ID" value="CDW22725.1"/>
    <property type="molecule type" value="Transcribed_RNA"/>
</dbReference>
<accession>A0A0K2TA67</accession>
<reference evidence="1" key="1">
    <citation type="submission" date="2014-05" db="EMBL/GenBank/DDBJ databases">
        <authorList>
            <person name="Chronopoulou M."/>
        </authorList>
    </citation>
    <scope>NUCLEOTIDE SEQUENCE</scope>
    <source>
        <tissue evidence="1">Whole organism</tissue>
    </source>
</reference>
<protein>
    <submittedName>
        <fullName evidence="1">Uncharacterized protein</fullName>
    </submittedName>
</protein>
<evidence type="ECO:0000313" key="1">
    <source>
        <dbReference type="EMBL" id="CDW22725.1"/>
    </source>
</evidence>
<organism evidence="1">
    <name type="scientific">Lepeophtheirus salmonis</name>
    <name type="common">Salmon louse</name>
    <name type="synonym">Caligus salmonis</name>
    <dbReference type="NCBI Taxonomy" id="72036"/>
    <lineage>
        <taxon>Eukaryota</taxon>
        <taxon>Metazoa</taxon>
        <taxon>Ecdysozoa</taxon>
        <taxon>Arthropoda</taxon>
        <taxon>Crustacea</taxon>
        <taxon>Multicrustacea</taxon>
        <taxon>Hexanauplia</taxon>
        <taxon>Copepoda</taxon>
        <taxon>Siphonostomatoida</taxon>
        <taxon>Caligidae</taxon>
        <taxon>Lepeophtheirus</taxon>
    </lineage>
</organism>
<sequence length="39" mass="4497">MISMILHINGLVQLFCTLYYYVGLSTYDVSIDTNTNSRH</sequence>
<name>A0A0K2TA67_LEPSM</name>
<proteinExistence type="predicted"/>